<gene>
    <name evidence="2" type="ORF">SAMN05216548_107210</name>
</gene>
<proteinExistence type="predicted"/>
<dbReference type="EMBL" id="FOFG01000007">
    <property type="protein sequence ID" value="SEQ78210.1"/>
    <property type="molecule type" value="Genomic_DNA"/>
</dbReference>
<reference evidence="2 3" key="1">
    <citation type="submission" date="2016-10" db="EMBL/GenBank/DDBJ databases">
        <authorList>
            <person name="de Groot N.N."/>
        </authorList>
    </citation>
    <scope>NUCLEOTIDE SEQUENCE [LARGE SCALE GENOMIC DNA]</scope>
    <source>
        <strain evidence="2 3">A52C2</strain>
    </source>
</reference>
<evidence type="ECO:0000313" key="3">
    <source>
        <dbReference type="Proteomes" id="UP000199647"/>
    </source>
</evidence>
<keyword evidence="1" id="KW-0732">Signal</keyword>
<keyword evidence="3" id="KW-1185">Reference proteome</keyword>
<evidence type="ECO:0000256" key="1">
    <source>
        <dbReference type="SAM" id="SignalP"/>
    </source>
</evidence>
<sequence>MQKKVFSPLLVVSSFLMSAPAWGYCSEPSFSSSAPNAPSSSSRPSVPYCLEEYRITGRPTCQSWEIDSYKSELRDYIEKLQRYANESIDFAKEAISFAKNAQAYSKCEATEAANRD</sequence>
<dbReference type="AlphaFoldDB" id="A0A1H9IUE1"/>
<name>A0A1H9IUE1_9HYPH</name>
<feature type="chain" id="PRO_5011743707" evidence="1">
    <location>
        <begin position="24"/>
        <end position="116"/>
    </location>
</feature>
<dbReference type="Proteomes" id="UP000199647">
    <property type="component" value="Unassembled WGS sequence"/>
</dbReference>
<organism evidence="2 3">
    <name type="scientific">Faunimonas pinastri</name>
    <dbReference type="NCBI Taxonomy" id="1855383"/>
    <lineage>
        <taxon>Bacteria</taxon>
        <taxon>Pseudomonadati</taxon>
        <taxon>Pseudomonadota</taxon>
        <taxon>Alphaproteobacteria</taxon>
        <taxon>Hyphomicrobiales</taxon>
        <taxon>Afifellaceae</taxon>
        <taxon>Faunimonas</taxon>
    </lineage>
</organism>
<feature type="signal peptide" evidence="1">
    <location>
        <begin position="1"/>
        <end position="23"/>
    </location>
</feature>
<protein>
    <submittedName>
        <fullName evidence="2">Uncharacterized protein</fullName>
    </submittedName>
</protein>
<evidence type="ECO:0000313" key="2">
    <source>
        <dbReference type="EMBL" id="SEQ78210.1"/>
    </source>
</evidence>
<accession>A0A1H9IUE1</accession>